<keyword evidence="2" id="KW-1185">Reference proteome</keyword>
<proteinExistence type="predicted"/>
<dbReference type="EMBL" id="KV907518">
    <property type="protein sequence ID" value="OOF90500.1"/>
    <property type="molecule type" value="Genomic_DNA"/>
</dbReference>
<name>A0A1R3R7R0_ASPC5</name>
<sequence>MVLWNLLDYLSVGLPPIPVGGTAPSRNTTNPRYGAEDIHEVVSWLEFNYSTIIQRYGVPLQSKQIQSEPIASPPASIRDEPQLRSLRAAFEQLAPELAMRRLSPVTFDGGSAASIIDLFRPDTAFTAVGGSAASSPNRAPGDLKVLAQVNFYMRQHNAQYGYILTDTELVAVKYLEGSGRLAVSTAVPWTRGGVGVLSVLLALWYLGMLAAEDGSSSAGLSSGTEAFYYAL</sequence>
<organism evidence="1 2">
    <name type="scientific">Aspergillus carbonarius (strain ITEM 5010)</name>
    <dbReference type="NCBI Taxonomy" id="602072"/>
    <lineage>
        <taxon>Eukaryota</taxon>
        <taxon>Fungi</taxon>
        <taxon>Dikarya</taxon>
        <taxon>Ascomycota</taxon>
        <taxon>Pezizomycotina</taxon>
        <taxon>Eurotiomycetes</taxon>
        <taxon>Eurotiomycetidae</taxon>
        <taxon>Eurotiales</taxon>
        <taxon>Aspergillaceae</taxon>
        <taxon>Aspergillus</taxon>
        <taxon>Aspergillus subgen. Circumdati</taxon>
    </lineage>
</organism>
<dbReference type="OMA" id="KQHNARY"/>
<dbReference type="STRING" id="602072.A0A1R3R7R0"/>
<dbReference type="VEuPathDB" id="FungiDB:ASPCADRAFT_519196"/>
<accession>A0A1R3R7R0</accession>
<reference evidence="2" key="1">
    <citation type="journal article" date="2017" name="Genome Biol.">
        <title>Comparative genomics reveals high biological diversity and specific adaptations in the industrially and medically important fungal genus Aspergillus.</title>
        <authorList>
            <person name="de Vries R.P."/>
            <person name="Riley R."/>
            <person name="Wiebenga A."/>
            <person name="Aguilar-Osorio G."/>
            <person name="Amillis S."/>
            <person name="Uchima C.A."/>
            <person name="Anderluh G."/>
            <person name="Asadollahi M."/>
            <person name="Askin M."/>
            <person name="Barry K."/>
            <person name="Battaglia E."/>
            <person name="Bayram O."/>
            <person name="Benocci T."/>
            <person name="Braus-Stromeyer S.A."/>
            <person name="Caldana C."/>
            <person name="Canovas D."/>
            <person name="Cerqueira G.C."/>
            <person name="Chen F."/>
            <person name="Chen W."/>
            <person name="Choi C."/>
            <person name="Clum A."/>
            <person name="Dos Santos R.A."/>
            <person name="Damasio A.R."/>
            <person name="Diallinas G."/>
            <person name="Emri T."/>
            <person name="Fekete E."/>
            <person name="Flipphi M."/>
            <person name="Freyberg S."/>
            <person name="Gallo A."/>
            <person name="Gournas C."/>
            <person name="Habgood R."/>
            <person name="Hainaut M."/>
            <person name="Harispe M.L."/>
            <person name="Henrissat B."/>
            <person name="Hilden K.S."/>
            <person name="Hope R."/>
            <person name="Hossain A."/>
            <person name="Karabika E."/>
            <person name="Karaffa L."/>
            <person name="Karanyi Z."/>
            <person name="Krasevec N."/>
            <person name="Kuo A."/>
            <person name="Kusch H."/>
            <person name="LaButti K."/>
            <person name="Lagendijk E.L."/>
            <person name="Lapidus A."/>
            <person name="Levasseur A."/>
            <person name="Lindquist E."/>
            <person name="Lipzen A."/>
            <person name="Logrieco A.F."/>
            <person name="MacCabe A."/>
            <person name="Maekelae M.R."/>
            <person name="Malavazi I."/>
            <person name="Melin P."/>
            <person name="Meyer V."/>
            <person name="Mielnichuk N."/>
            <person name="Miskei M."/>
            <person name="Molnar A.P."/>
            <person name="Mule G."/>
            <person name="Ngan C.Y."/>
            <person name="Orejas M."/>
            <person name="Orosz E."/>
            <person name="Ouedraogo J.P."/>
            <person name="Overkamp K.M."/>
            <person name="Park H.-S."/>
            <person name="Perrone G."/>
            <person name="Piumi F."/>
            <person name="Punt P.J."/>
            <person name="Ram A.F."/>
            <person name="Ramon A."/>
            <person name="Rauscher S."/>
            <person name="Record E."/>
            <person name="Riano-Pachon D.M."/>
            <person name="Robert V."/>
            <person name="Roehrig J."/>
            <person name="Ruller R."/>
            <person name="Salamov A."/>
            <person name="Salih N.S."/>
            <person name="Samson R.A."/>
            <person name="Sandor E."/>
            <person name="Sanguinetti M."/>
            <person name="Schuetze T."/>
            <person name="Sepcic K."/>
            <person name="Shelest E."/>
            <person name="Sherlock G."/>
            <person name="Sophianopoulou V."/>
            <person name="Squina F.M."/>
            <person name="Sun H."/>
            <person name="Susca A."/>
            <person name="Todd R.B."/>
            <person name="Tsang A."/>
            <person name="Unkles S.E."/>
            <person name="van de Wiele N."/>
            <person name="van Rossen-Uffink D."/>
            <person name="Oliveira J.V."/>
            <person name="Vesth T.C."/>
            <person name="Visser J."/>
            <person name="Yu J.-H."/>
            <person name="Zhou M."/>
            <person name="Andersen M.R."/>
            <person name="Archer D.B."/>
            <person name="Baker S.E."/>
            <person name="Benoit I."/>
            <person name="Brakhage A.A."/>
            <person name="Braus G.H."/>
            <person name="Fischer R."/>
            <person name="Frisvad J.C."/>
            <person name="Goldman G.H."/>
            <person name="Houbraken J."/>
            <person name="Oakley B."/>
            <person name="Pocsi I."/>
            <person name="Scazzocchio C."/>
            <person name="Seiboth B."/>
            <person name="vanKuyk P.A."/>
            <person name="Wortman J."/>
            <person name="Dyer P.S."/>
            <person name="Grigoriev I.V."/>
        </authorList>
    </citation>
    <scope>NUCLEOTIDE SEQUENCE [LARGE SCALE GENOMIC DNA]</scope>
    <source>
        <strain evidence="2">ITEM 5010</strain>
    </source>
</reference>
<dbReference type="Proteomes" id="UP000188318">
    <property type="component" value="Unassembled WGS sequence"/>
</dbReference>
<gene>
    <name evidence="1" type="ORF">ASPCADRAFT_519196</name>
</gene>
<dbReference type="AlphaFoldDB" id="A0A1R3R7R0"/>
<evidence type="ECO:0000313" key="1">
    <source>
        <dbReference type="EMBL" id="OOF90500.1"/>
    </source>
</evidence>
<protein>
    <submittedName>
        <fullName evidence="1">Uncharacterized protein</fullName>
    </submittedName>
</protein>
<evidence type="ECO:0000313" key="2">
    <source>
        <dbReference type="Proteomes" id="UP000188318"/>
    </source>
</evidence>